<evidence type="ECO:0000256" key="4">
    <source>
        <dbReference type="PROSITE-ProRule" id="PRU00236"/>
    </source>
</evidence>
<dbReference type="InterPro" id="IPR026590">
    <property type="entry name" value="Ssirtuin_cat_dom"/>
</dbReference>
<dbReference type="PANTHER" id="PTHR11085">
    <property type="entry name" value="NAD-DEPENDENT PROTEIN DEACYLASE SIRTUIN-5, MITOCHONDRIAL-RELATED"/>
    <property type="match status" value="1"/>
</dbReference>
<dbReference type="STRING" id="1121919.SAMN02745975_02769"/>
<keyword evidence="7" id="KW-1185">Reference proteome</keyword>
<evidence type="ECO:0000256" key="1">
    <source>
        <dbReference type="ARBA" id="ARBA00012928"/>
    </source>
</evidence>
<reference evidence="7" key="1">
    <citation type="submission" date="2016-11" db="EMBL/GenBank/DDBJ databases">
        <authorList>
            <person name="Varghese N."/>
            <person name="Submissions S."/>
        </authorList>
    </citation>
    <scope>NUCLEOTIDE SEQUENCE [LARGE SCALE GENOMIC DNA]</scope>
    <source>
        <strain evidence="7">DSM 17957</strain>
    </source>
</reference>
<dbReference type="Gene3D" id="3.30.1600.10">
    <property type="entry name" value="SIR2/SIRT2 'Small Domain"/>
    <property type="match status" value="1"/>
</dbReference>
<evidence type="ECO:0000256" key="2">
    <source>
        <dbReference type="ARBA" id="ARBA00022679"/>
    </source>
</evidence>
<organism evidence="6 7">
    <name type="scientific">Geosporobacter subterraneus DSM 17957</name>
    <dbReference type="NCBI Taxonomy" id="1121919"/>
    <lineage>
        <taxon>Bacteria</taxon>
        <taxon>Bacillati</taxon>
        <taxon>Bacillota</taxon>
        <taxon>Clostridia</taxon>
        <taxon>Peptostreptococcales</taxon>
        <taxon>Thermotaleaceae</taxon>
        <taxon>Geosporobacter</taxon>
    </lineage>
</organism>
<gene>
    <name evidence="6" type="ORF">SAMN02745975_02769</name>
</gene>
<sequence>MEDQIQRAVQCIKESKGIMVLTGAGISTESGIPDFRSPGTGLWEKMDPMEALSTKTLLNHPEKFYRQGFQILTSMKDALPNTAHRVLAKMEEEGIVDLLVTQNIDNLHQKAGSKKVYEVHGHVRSGSCLECEEEMLLDKMENKVADGEIPPRCEHCGGIVRPNVVMFGDALPPCFDMAMDAIRKYDLLIVIGSSLEVGPVNYLAYLCKKLMIINLGPTAYDSRANLIIRQKAGEALTSIYEALKKA</sequence>
<evidence type="ECO:0000256" key="3">
    <source>
        <dbReference type="ARBA" id="ARBA00023027"/>
    </source>
</evidence>
<dbReference type="InterPro" id="IPR029035">
    <property type="entry name" value="DHS-like_NAD/FAD-binding_dom"/>
</dbReference>
<dbReference type="Pfam" id="PF02146">
    <property type="entry name" value="SIR2"/>
    <property type="match status" value="1"/>
</dbReference>
<dbReference type="PANTHER" id="PTHR11085:SF4">
    <property type="entry name" value="NAD-DEPENDENT PROTEIN DEACYLASE"/>
    <property type="match status" value="1"/>
</dbReference>
<name>A0A1M6LTZ1_9FIRM</name>
<evidence type="ECO:0000259" key="5">
    <source>
        <dbReference type="PROSITE" id="PS50305"/>
    </source>
</evidence>
<dbReference type="InterPro" id="IPR003000">
    <property type="entry name" value="Sirtuin"/>
</dbReference>
<dbReference type="SUPFAM" id="SSF52467">
    <property type="entry name" value="DHS-like NAD/FAD-binding domain"/>
    <property type="match status" value="1"/>
</dbReference>
<protein>
    <recommendedName>
        <fullName evidence="1">protein acetyllysine N-acetyltransferase</fullName>
        <ecNumber evidence="1">2.3.1.286</ecNumber>
    </recommendedName>
</protein>
<dbReference type="GO" id="GO:0017136">
    <property type="term" value="F:histone deacetylase activity, NAD-dependent"/>
    <property type="evidence" value="ECO:0007669"/>
    <property type="project" value="TreeGrafter"/>
</dbReference>
<dbReference type="GO" id="GO:0046872">
    <property type="term" value="F:metal ion binding"/>
    <property type="evidence" value="ECO:0007669"/>
    <property type="project" value="UniProtKB-KW"/>
</dbReference>
<keyword evidence="3" id="KW-0520">NAD</keyword>
<dbReference type="RefSeq" id="WP_242946364.1">
    <property type="nucleotide sequence ID" value="NZ_FQZV01000039.1"/>
</dbReference>
<keyword evidence="4" id="KW-0862">Zinc</keyword>
<feature type="active site" description="Proton acceptor" evidence="4">
    <location>
        <position position="120"/>
    </location>
</feature>
<dbReference type="GO" id="GO:0070403">
    <property type="term" value="F:NAD+ binding"/>
    <property type="evidence" value="ECO:0007669"/>
    <property type="project" value="InterPro"/>
</dbReference>
<accession>A0A1M6LTZ1</accession>
<dbReference type="EMBL" id="FQZV01000039">
    <property type="protein sequence ID" value="SHJ74596.1"/>
    <property type="molecule type" value="Genomic_DNA"/>
</dbReference>
<feature type="binding site" evidence="4">
    <location>
        <position position="128"/>
    </location>
    <ligand>
        <name>Zn(2+)</name>
        <dbReference type="ChEBI" id="CHEBI:29105"/>
    </ligand>
</feature>
<feature type="domain" description="Deacetylase sirtuin-type" evidence="5">
    <location>
        <begin position="1"/>
        <end position="246"/>
    </location>
</feature>
<dbReference type="AlphaFoldDB" id="A0A1M6LTZ1"/>
<feature type="binding site" evidence="4">
    <location>
        <position position="156"/>
    </location>
    <ligand>
        <name>Zn(2+)</name>
        <dbReference type="ChEBI" id="CHEBI:29105"/>
    </ligand>
</feature>
<evidence type="ECO:0000313" key="7">
    <source>
        <dbReference type="Proteomes" id="UP000184536"/>
    </source>
</evidence>
<keyword evidence="4" id="KW-0479">Metal-binding</keyword>
<dbReference type="InterPro" id="IPR026591">
    <property type="entry name" value="Sirtuin_cat_small_dom_sf"/>
</dbReference>
<dbReference type="InterPro" id="IPR050134">
    <property type="entry name" value="NAD-dep_sirtuin_deacylases"/>
</dbReference>
<keyword evidence="2" id="KW-0808">Transferase</keyword>
<feature type="binding site" evidence="4">
    <location>
        <position position="153"/>
    </location>
    <ligand>
        <name>Zn(2+)</name>
        <dbReference type="ChEBI" id="CHEBI:29105"/>
    </ligand>
</feature>
<evidence type="ECO:0000313" key="6">
    <source>
        <dbReference type="EMBL" id="SHJ74596.1"/>
    </source>
</evidence>
<dbReference type="Proteomes" id="UP000184536">
    <property type="component" value="Unassembled WGS sequence"/>
</dbReference>
<dbReference type="Gene3D" id="3.40.50.1220">
    <property type="entry name" value="TPP-binding domain"/>
    <property type="match status" value="1"/>
</dbReference>
<proteinExistence type="predicted"/>
<dbReference type="EC" id="2.3.1.286" evidence="1"/>
<dbReference type="PROSITE" id="PS50305">
    <property type="entry name" value="SIRTUIN"/>
    <property type="match status" value="1"/>
</dbReference>
<feature type="binding site" evidence="4">
    <location>
        <position position="131"/>
    </location>
    <ligand>
        <name>Zn(2+)</name>
        <dbReference type="ChEBI" id="CHEBI:29105"/>
    </ligand>
</feature>